<sequence>MSKVTRGTIAGSILASSVLLTGCGLFGGEEVKKIDPPKAVTYVDDAKELDTNGDNGKTGQIANKEAGQGTVKTELYLIDKNGYVVPQTMVLPKSEGIAKQALEYLVSNGPVEEMLPNGFRAVLPAGTEVDVNIKDGEAIADFSKEFSEYKAEDEERILQAITWTLTQFDSVQKVKLRINGHDVNEMPVNGTPVSEGVSRAHGINLDVQNVADITNTKALTVYYIGGEEDNYYYVPVTRRVSETKKDNVAAAIDELVKGPSYASSLENLFMPDVKLVDEPKVADGKVTLNFNESITGSFKEKNKVSNQVLDALVLSLTEQTGIESVEIKVNGRAELVNEEGKPLSEPVMRPEKVNTGSF</sequence>
<evidence type="ECO:0000256" key="1">
    <source>
        <dbReference type="SAM" id="MobiDB-lite"/>
    </source>
</evidence>
<gene>
    <name evidence="3" type="ORF">D0469_00010</name>
</gene>
<feature type="domain" description="GerMN" evidence="2">
    <location>
        <begin position="248"/>
        <end position="338"/>
    </location>
</feature>
<dbReference type="Pfam" id="PF10646">
    <property type="entry name" value="Germane"/>
    <property type="match status" value="2"/>
</dbReference>
<evidence type="ECO:0000259" key="2">
    <source>
        <dbReference type="SMART" id="SM00909"/>
    </source>
</evidence>
<protein>
    <submittedName>
        <fullName evidence="3">Sporulation protein</fullName>
    </submittedName>
</protein>
<comment type="caution">
    <text evidence="3">The sequence shown here is derived from an EMBL/GenBank/DDBJ whole genome shotgun (WGS) entry which is preliminary data.</text>
</comment>
<reference evidence="3 4" key="1">
    <citation type="submission" date="2018-08" db="EMBL/GenBank/DDBJ databases">
        <title>Bacillus chawlae sp. nov., Bacillus glennii sp. nov., and Bacillus saganii sp. nov. Isolated from the Vehicle Assembly Building at Kennedy Space Center where the Viking Spacecraft were Assembled.</title>
        <authorList>
            <person name="Seuylemezian A."/>
            <person name="Vaishampayan P."/>
        </authorList>
    </citation>
    <scope>NUCLEOTIDE SEQUENCE [LARGE SCALE GENOMIC DNA]</scope>
    <source>
        <strain evidence="3 4">V47-23a</strain>
    </source>
</reference>
<dbReference type="SMART" id="SM00909">
    <property type="entry name" value="Germane"/>
    <property type="match status" value="2"/>
</dbReference>
<dbReference type="Proteomes" id="UP000264541">
    <property type="component" value="Unassembled WGS sequence"/>
</dbReference>
<evidence type="ECO:0000313" key="4">
    <source>
        <dbReference type="Proteomes" id="UP000264541"/>
    </source>
</evidence>
<dbReference type="RefSeq" id="WP_117324610.1">
    <property type="nucleotide sequence ID" value="NZ_QVTE01000001.1"/>
</dbReference>
<name>A0A372LVD8_9BACI</name>
<accession>A0A372LVD8</accession>
<dbReference type="AlphaFoldDB" id="A0A372LVD8"/>
<dbReference type="PROSITE" id="PS51257">
    <property type="entry name" value="PROKAR_LIPOPROTEIN"/>
    <property type="match status" value="1"/>
</dbReference>
<proteinExistence type="predicted"/>
<dbReference type="InterPro" id="IPR019606">
    <property type="entry name" value="GerMN"/>
</dbReference>
<dbReference type="OrthoDB" id="1715058at2"/>
<evidence type="ECO:0000313" key="3">
    <source>
        <dbReference type="EMBL" id="RFU71534.1"/>
    </source>
</evidence>
<organism evidence="3 4">
    <name type="scientific">Peribacillus saganii</name>
    <dbReference type="NCBI Taxonomy" id="2303992"/>
    <lineage>
        <taxon>Bacteria</taxon>
        <taxon>Bacillati</taxon>
        <taxon>Bacillota</taxon>
        <taxon>Bacilli</taxon>
        <taxon>Bacillales</taxon>
        <taxon>Bacillaceae</taxon>
        <taxon>Peribacillus</taxon>
    </lineage>
</organism>
<dbReference type="EMBL" id="QVTE01000001">
    <property type="protein sequence ID" value="RFU71534.1"/>
    <property type="molecule type" value="Genomic_DNA"/>
</dbReference>
<feature type="domain" description="GerMN" evidence="2">
    <location>
        <begin position="98"/>
        <end position="187"/>
    </location>
</feature>
<keyword evidence="4" id="KW-1185">Reference proteome</keyword>
<feature type="compositionally biased region" description="Basic and acidic residues" evidence="1">
    <location>
        <begin position="339"/>
        <end position="352"/>
    </location>
</feature>
<feature type="region of interest" description="Disordered" evidence="1">
    <location>
        <begin position="339"/>
        <end position="358"/>
    </location>
</feature>